<dbReference type="SMART" id="SM00066">
    <property type="entry name" value="GAL4"/>
    <property type="match status" value="1"/>
</dbReference>
<accession>A0A2U3E581</accession>
<dbReference type="EMBL" id="LCWV01000011">
    <property type="protein sequence ID" value="PWI69668.1"/>
    <property type="molecule type" value="Genomic_DNA"/>
</dbReference>
<evidence type="ECO:0000256" key="5">
    <source>
        <dbReference type="SAM" id="MobiDB-lite"/>
    </source>
</evidence>
<dbReference type="SMART" id="SM00906">
    <property type="entry name" value="Fungal_trans"/>
    <property type="match status" value="1"/>
</dbReference>
<dbReference type="InterPro" id="IPR029060">
    <property type="entry name" value="PIN-like_dom_sf"/>
</dbReference>
<evidence type="ECO:0000256" key="1">
    <source>
        <dbReference type="ARBA" id="ARBA00004123"/>
    </source>
</evidence>
<organism evidence="7 8">
    <name type="scientific">Purpureocillium lilacinum</name>
    <name type="common">Paecilomyces lilacinus</name>
    <dbReference type="NCBI Taxonomy" id="33203"/>
    <lineage>
        <taxon>Eukaryota</taxon>
        <taxon>Fungi</taxon>
        <taxon>Dikarya</taxon>
        <taxon>Ascomycota</taxon>
        <taxon>Pezizomycotina</taxon>
        <taxon>Sordariomycetes</taxon>
        <taxon>Hypocreomycetidae</taxon>
        <taxon>Hypocreales</taxon>
        <taxon>Ophiocordycipitaceae</taxon>
        <taxon>Purpureocillium</taxon>
    </lineage>
</organism>
<dbReference type="Pfam" id="PF04900">
    <property type="entry name" value="Fcf1"/>
    <property type="match status" value="1"/>
</dbReference>
<dbReference type="InterPro" id="IPR036864">
    <property type="entry name" value="Zn2-C6_fun-type_DNA-bd_sf"/>
</dbReference>
<gene>
    <name evidence="7" type="ORF">PCL_00580</name>
</gene>
<protein>
    <recommendedName>
        <fullName evidence="6">Zn(2)-C6 fungal-type domain-containing protein</fullName>
    </recommendedName>
</protein>
<dbReference type="SUPFAM" id="SSF57701">
    <property type="entry name" value="Zn2/Cys6 DNA-binding domain"/>
    <property type="match status" value="1"/>
</dbReference>
<dbReference type="Gene3D" id="4.10.240.10">
    <property type="entry name" value="Zn(2)-C6 fungal-type DNA-binding domain"/>
    <property type="match status" value="1"/>
</dbReference>
<evidence type="ECO:0000259" key="6">
    <source>
        <dbReference type="PROSITE" id="PS50048"/>
    </source>
</evidence>
<comment type="similarity">
    <text evidence="4">Belongs to the UTP23/FCF1 family. FCF1 subfamily.</text>
</comment>
<feature type="region of interest" description="Disordered" evidence="5">
    <location>
        <begin position="272"/>
        <end position="326"/>
    </location>
</feature>
<keyword evidence="3" id="KW-0539">Nucleus</keyword>
<evidence type="ECO:0000256" key="4">
    <source>
        <dbReference type="ARBA" id="ARBA00024026"/>
    </source>
</evidence>
<dbReference type="PANTHER" id="PTHR31001:SF49">
    <property type="entry name" value="ZN(II)2CYS6 TRANSCRIPTION FACTOR (EUROFUNG)"/>
    <property type="match status" value="1"/>
</dbReference>
<feature type="compositionally biased region" description="Low complexity" evidence="5">
    <location>
        <begin position="311"/>
        <end position="322"/>
    </location>
</feature>
<dbReference type="InterPro" id="IPR006984">
    <property type="entry name" value="Fcf1/UTP23"/>
</dbReference>
<dbReference type="CDD" id="cd09864">
    <property type="entry name" value="PIN_Fcf1-like"/>
    <property type="match status" value="1"/>
</dbReference>
<feature type="compositionally biased region" description="Low complexity" evidence="5">
    <location>
        <begin position="967"/>
        <end position="987"/>
    </location>
</feature>
<evidence type="ECO:0000256" key="3">
    <source>
        <dbReference type="ARBA" id="ARBA00023242"/>
    </source>
</evidence>
<dbReference type="Pfam" id="PF04082">
    <property type="entry name" value="Fungal_trans"/>
    <property type="match status" value="1"/>
</dbReference>
<dbReference type="GO" id="GO:0008270">
    <property type="term" value="F:zinc ion binding"/>
    <property type="evidence" value="ECO:0007669"/>
    <property type="project" value="InterPro"/>
</dbReference>
<dbReference type="GO" id="GO:0004540">
    <property type="term" value="F:RNA nuclease activity"/>
    <property type="evidence" value="ECO:0007669"/>
    <property type="project" value="UniProtKB-ARBA"/>
</dbReference>
<sequence length="1095" mass="122078">MWSVRQTATAFGGGGRNVTGANFFLPAQRDEDNQPISPNPCRIITTHDERIARPCLPAEQTLSWKRTARVLTHRRHGCGEEDEKIRTGKLIDKPGGGDGLEKAKRHVKRLIGQRDARLKANKEKAELEAKAKAKKTADGELVREAPQMPSNMFFQHNTALVPPYNVLVDTNFLSHTVQRKLSLLESMMDCLYAKCNPIITSCVMAELEKLGPKYRLALRVARDERWQRLQCDHKGVYADDCLVDRVSKNRIYIVGTNDKALKQRLRKIPGVPLMSVARGNPGRATPMNESSPSDVSAPDKPPQPPPHPHSQIQTQAQAQPAHPAKRTRVLLSCGPCRASKLKCDRLQPCSQCAKKSRPELCVYAPRPVKKRPPRRGMSARLQRLEGMVRNMLDESGEARPGGEAEGDTPAVKGNVVHGGRGTTYVGATHCMAMLEDIEDLKTYFQDEAEDDDEASPTDELDAPEMLLWSAGGPGDRDELLAQLPERHVADRLITRYFSAMSPSQHVVHRPTFTRAYTRFWQDPNSASLHWIALLYMVLALGVFFNNYAAPHELSADSPLPVQDRIKQYRSCAGWALIWGKYAQPSFETLTAFILYVESHFMFNRAAQMNCYILSGVGLRLMFKMGLHRDPSRLADISPFEGEMRRRMWNLAMQIESLVAFHMGLPSMLQGVETDTAVPRNLQDDDFDEDSAFLPPGRPDTDHTLMTYPIHKTKILRVFGQIARLAHALTPPAYVEVMRIDGLLQKTWKELPTFMRVKPLEECIGDSPHLIIQRFGLAAVYNKCRCVLHRRFIAELDLNPEHDYSRQQCFDGALSLLSYQHVIWKSCKPGNVLSQNGWFVSSLAIHDFLLAAVIVYMVIKHDGYNAEGKSHWVKDDQPLPTKEDLKFVLKRSHAIWSEVATEREELRKTADTLATILARLGTSVDRHADFPDAAYPSMGGSGSTEPFNWGLAGAKSSSHSISGSELLSSLESASGTGSGASGPSPFSSFDQRPQEASMNMTMAGVNPVPGEFPTSPEFDVPWMSAETMDWVCTHKRRISLEAEGRYLDISLAHSHTAGAVAESGPGQTWMERLPLDDLDMMGPTGWNQQSGADGQP</sequence>
<evidence type="ECO:0000313" key="8">
    <source>
        <dbReference type="Proteomes" id="UP000245956"/>
    </source>
</evidence>
<dbReference type="CDD" id="cd12148">
    <property type="entry name" value="fungal_TF_MHR"/>
    <property type="match status" value="1"/>
</dbReference>
<dbReference type="GO" id="GO:0000981">
    <property type="term" value="F:DNA-binding transcription factor activity, RNA polymerase II-specific"/>
    <property type="evidence" value="ECO:0007669"/>
    <property type="project" value="InterPro"/>
</dbReference>
<comment type="caution">
    <text evidence="7">The sequence shown here is derived from an EMBL/GenBank/DDBJ whole genome shotgun (WGS) entry which is preliminary data.</text>
</comment>
<dbReference type="SUPFAM" id="SSF88723">
    <property type="entry name" value="PIN domain-like"/>
    <property type="match status" value="1"/>
</dbReference>
<dbReference type="GO" id="GO:0003677">
    <property type="term" value="F:DNA binding"/>
    <property type="evidence" value="ECO:0007669"/>
    <property type="project" value="InterPro"/>
</dbReference>
<dbReference type="FunFam" id="3.40.50.1010:FF:000039">
    <property type="entry name" value="rRNA-processing protein FCF1 family protein"/>
    <property type="match status" value="1"/>
</dbReference>
<dbReference type="PROSITE" id="PS00463">
    <property type="entry name" value="ZN2_CY6_FUNGAL_1"/>
    <property type="match status" value="1"/>
</dbReference>
<dbReference type="InterPro" id="IPR037503">
    <property type="entry name" value="Fcf1_PIN"/>
</dbReference>
<dbReference type="Gene3D" id="3.40.50.1010">
    <property type="entry name" value="5'-nuclease"/>
    <property type="match status" value="1"/>
</dbReference>
<evidence type="ECO:0000256" key="2">
    <source>
        <dbReference type="ARBA" id="ARBA00022723"/>
    </source>
</evidence>
<feature type="region of interest" description="Disordered" evidence="5">
    <location>
        <begin position="967"/>
        <end position="991"/>
    </location>
</feature>
<dbReference type="GO" id="GO:0006351">
    <property type="term" value="P:DNA-templated transcription"/>
    <property type="evidence" value="ECO:0007669"/>
    <property type="project" value="InterPro"/>
</dbReference>
<dbReference type="CDD" id="cd00067">
    <property type="entry name" value="GAL4"/>
    <property type="match status" value="1"/>
</dbReference>
<dbReference type="SMART" id="SM00670">
    <property type="entry name" value="PINc"/>
    <property type="match status" value="1"/>
</dbReference>
<evidence type="ECO:0000313" key="7">
    <source>
        <dbReference type="EMBL" id="PWI69668.1"/>
    </source>
</evidence>
<dbReference type="InterPro" id="IPR002716">
    <property type="entry name" value="PIN_dom"/>
</dbReference>
<name>A0A2U3E581_PURLI</name>
<dbReference type="AlphaFoldDB" id="A0A2U3E581"/>
<dbReference type="GO" id="GO:0032040">
    <property type="term" value="C:small-subunit processome"/>
    <property type="evidence" value="ECO:0007669"/>
    <property type="project" value="InterPro"/>
</dbReference>
<dbReference type="InterPro" id="IPR050613">
    <property type="entry name" value="Sec_Metabolite_Reg"/>
</dbReference>
<proteinExistence type="inferred from homology"/>
<feature type="region of interest" description="Disordered" evidence="5">
    <location>
        <begin position="394"/>
        <end position="415"/>
    </location>
</feature>
<feature type="compositionally biased region" description="Pro residues" evidence="5">
    <location>
        <begin position="299"/>
        <end position="308"/>
    </location>
</feature>
<comment type="subcellular location">
    <subcellularLocation>
        <location evidence="1">Nucleus</location>
    </subcellularLocation>
</comment>
<reference evidence="7 8" key="1">
    <citation type="journal article" date="2016" name="Front. Microbiol.">
        <title>Genome and transcriptome sequences reveal the specific parasitism of the nematophagous Purpureocillium lilacinum 36-1.</title>
        <authorList>
            <person name="Xie J."/>
            <person name="Li S."/>
            <person name="Mo C."/>
            <person name="Xiao X."/>
            <person name="Peng D."/>
            <person name="Wang G."/>
            <person name="Xiao Y."/>
        </authorList>
    </citation>
    <scope>NUCLEOTIDE SEQUENCE [LARGE SCALE GENOMIC DNA]</scope>
    <source>
        <strain evidence="7 8">36-1</strain>
    </source>
</reference>
<dbReference type="InterPro" id="IPR001138">
    <property type="entry name" value="Zn2Cys6_DnaBD"/>
</dbReference>
<dbReference type="Proteomes" id="UP000245956">
    <property type="component" value="Unassembled WGS sequence"/>
</dbReference>
<dbReference type="Pfam" id="PF00172">
    <property type="entry name" value="Zn_clus"/>
    <property type="match status" value="1"/>
</dbReference>
<dbReference type="PANTHER" id="PTHR31001">
    <property type="entry name" value="UNCHARACTERIZED TRANSCRIPTIONAL REGULATORY PROTEIN"/>
    <property type="match status" value="1"/>
</dbReference>
<feature type="domain" description="Zn(2)-C6 fungal-type" evidence="6">
    <location>
        <begin position="332"/>
        <end position="363"/>
    </location>
</feature>
<keyword evidence="2" id="KW-0479">Metal-binding</keyword>
<dbReference type="PROSITE" id="PS50048">
    <property type="entry name" value="ZN2_CY6_FUNGAL_2"/>
    <property type="match status" value="1"/>
</dbReference>
<dbReference type="InterPro" id="IPR007219">
    <property type="entry name" value="XnlR_reg_dom"/>
</dbReference>